<reference evidence="1 2" key="2">
    <citation type="submission" date="2018-11" db="EMBL/GenBank/DDBJ databases">
        <authorList>
            <consortium name="Pathogen Informatics"/>
        </authorList>
    </citation>
    <scope>NUCLEOTIDE SEQUENCE [LARGE SCALE GENOMIC DNA]</scope>
</reference>
<organism evidence="3">
    <name type="scientific">Onchocerca flexuosa</name>
    <dbReference type="NCBI Taxonomy" id="387005"/>
    <lineage>
        <taxon>Eukaryota</taxon>
        <taxon>Metazoa</taxon>
        <taxon>Ecdysozoa</taxon>
        <taxon>Nematoda</taxon>
        <taxon>Chromadorea</taxon>
        <taxon>Rhabditida</taxon>
        <taxon>Spirurina</taxon>
        <taxon>Spiruromorpha</taxon>
        <taxon>Filarioidea</taxon>
        <taxon>Onchocercidae</taxon>
        <taxon>Onchocerca</taxon>
    </lineage>
</organism>
<protein>
    <submittedName>
        <fullName evidence="3">Active regulator of SIRT1</fullName>
    </submittedName>
</protein>
<evidence type="ECO:0000313" key="3">
    <source>
        <dbReference type="WBParaSite" id="OFLC_0000628201-mRNA-1"/>
    </source>
</evidence>
<evidence type="ECO:0000313" key="1">
    <source>
        <dbReference type="EMBL" id="VDO46018.1"/>
    </source>
</evidence>
<dbReference type="WBParaSite" id="OFLC_0000628201-mRNA-1">
    <property type="protein sequence ID" value="OFLC_0000628201-mRNA-1"/>
    <property type="gene ID" value="OFLC_0000628201"/>
</dbReference>
<accession>A0A183HFM1</accession>
<name>A0A183HFM1_9BILA</name>
<evidence type="ECO:0000313" key="2">
    <source>
        <dbReference type="Proteomes" id="UP000267606"/>
    </source>
</evidence>
<proteinExistence type="predicted"/>
<gene>
    <name evidence="1" type="ORF">OFLC_LOCUS6282</name>
</gene>
<dbReference type="EMBL" id="UZAJ01005879">
    <property type="protein sequence ID" value="VDO46018.1"/>
    <property type="molecule type" value="Genomic_DNA"/>
</dbReference>
<keyword evidence="2" id="KW-1185">Reference proteome</keyword>
<reference evidence="3" key="1">
    <citation type="submission" date="2016-06" db="UniProtKB">
        <authorList>
            <consortium name="WormBaseParasite"/>
        </authorList>
    </citation>
    <scope>IDENTIFICATION</scope>
</reference>
<dbReference type="Proteomes" id="UP000267606">
    <property type="component" value="Unassembled WGS sequence"/>
</dbReference>
<sequence length="73" mass="8822">MIYETNCKLDPDKTKQLIGLMDERNRRRKKTLHGVLDRKRKFRKSSNKSIFTDEDFMKIGPDRIKVNNFKFKC</sequence>
<dbReference type="AlphaFoldDB" id="A0A183HFM1"/>